<gene>
    <name evidence="3" type="primary">LOC101238350</name>
</gene>
<organism evidence="2 3">
    <name type="scientific">Hydra vulgaris</name>
    <name type="common">Hydra</name>
    <name type="synonym">Hydra attenuata</name>
    <dbReference type="NCBI Taxonomy" id="6087"/>
    <lineage>
        <taxon>Eukaryota</taxon>
        <taxon>Metazoa</taxon>
        <taxon>Cnidaria</taxon>
        <taxon>Hydrozoa</taxon>
        <taxon>Hydroidolina</taxon>
        <taxon>Anthoathecata</taxon>
        <taxon>Aplanulata</taxon>
        <taxon>Hydridae</taxon>
        <taxon>Hydra</taxon>
    </lineage>
</organism>
<name>A0ABM4CPW0_HYDVU</name>
<evidence type="ECO:0000256" key="1">
    <source>
        <dbReference type="SAM" id="SignalP"/>
    </source>
</evidence>
<dbReference type="RefSeq" id="XP_065663896.1">
    <property type="nucleotide sequence ID" value="XM_065807824.1"/>
</dbReference>
<sequence length="555" mass="62965">MACSLLVTLAVQWTCWISLNSVVTSLLLIKAENKAELLFLTGVEEYSFEIKNSGKIRLLKSINGGKSTLEIMELSIIELSEVYKNEHKINSIHSIFNISNVILNVSNESVIEKYGIAAVFRSLSIVMREDIRFNVDCIMYKSATRKKVSGANFLIKKGTVEFEISIKRLKFCGRNSTCMIKNQNETESFFNVVLETKAPYFTTITKNRFQFDNLDLIFSAMYRNSSGYSFNVDMENPNMISSSVGTTFTISLPSNKSEYYYSIVANENENMAPDIDTLFNNVSVQVRKQSGLTSILRTNKNNKRGKVLDIKIYSVEEVDRFGNKIEEKGHFIRNFSNQFFNISQVSKALKYGLIATVFNFTLFFENASISIEFIIFNSSGNILVESGETYNIVPGTMKFNIVIRDWIFCGTQKATCKTGIIGSYLDLQLEMKGAASKTRKTKETKLSNKFKVQKSLKSKYLPISFDIDQSTATFSSMVYINGNWTDMPVGFPRYNNINNDSLFIMRFPLSKSEIIYDPVIEVLPDGINSSAQLTFIPSIFFVIFFSLCIHYQSLA</sequence>
<dbReference type="GeneID" id="101238350"/>
<evidence type="ECO:0000313" key="3">
    <source>
        <dbReference type="RefSeq" id="XP_065663896.1"/>
    </source>
</evidence>
<feature type="chain" id="PRO_5046961918" evidence="1">
    <location>
        <begin position="26"/>
        <end position="555"/>
    </location>
</feature>
<keyword evidence="2" id="KW-1185">Reference proteome</keyword>
<protein>
    <submittedName>
        <fullName evidence="3">Uncharacterized protein LOC101238350 isoform X2</fullName>
    </submittedName>
</protein>
<accession>A0ABM4CPW0</accession>
<keyword evidence="1" id="KW-0732">Signal</keyword>
<reference evidence="3" key="1">
    <citation type="submission" date="2025-08" db="UniProtKB">
        <authorList>
            <consortium name="RefSeq"/>
        </authorList>
    </citation>
    <scope>IDENTIFICATION</scope>
</reference>
<evidence type="ECO:0000313" key="2">
    <source>
        <dbReference type="Proteomes" id="UP001652625"/>
    </source>
</evidence>
<dbReference type="Proteomes" id="UP001652625">
    <property type="component" value="Chromosome 10"/>
</dbReference>
<feature type="signal peptide" evidence="1">
    <location>
        <begin position="1"/>
        <end position="25"/>
    </location>
</feature>
<proteinExistence type="predicted"/>